<organism evidence="10">
    <name type="scientific">Grosmannia clavigera (strain kw1407 / UAMH 11150)</name>
    <name type="common">Blue stain fungus</name>
    <name type="synonym">Graphiocladiella clavigera</name>
    <dbReference type="NCBI Taxonomy" id="655863"/>
    <lineage>
        <taxon>Eukaryota</taxon>
        <taxon>Fungi</taxon>
        <taxon>Dikarya</taxon>
        <taxon>Ascomycota</taxon>
        <taxon>Pezizomycotina</taxon>
        <taxon>Sordariomycetes</taxon>
        <taxon>Sordariomycetidae</taxon>
        <taxon>Ophiostomatales</taxon>
        <taxon>Ophiostomataceae</taxon>
        <taxon>Leptographium</taxon>
    </lineage>
</organism>
<dbReference type="EMBL" id="GL629997">
    <property type="protein sequence ID" value="EFW99181.1"/>
    <property type="molecule type" value="Genomic_DNA"/>
</dbReference>
<feature type="transmembrane region" description="Helical" evidence="7">
    <location>
        <begin position="286"/>
        <end position="311"/>
    </location>
</feature>
<protein>
    <submittedName>
        <fullName evidence="9">Major facilitator superfamily transporter amine</fullName>
    </submittedName>
</protein>
<feature type="transmembrane region" description="Helical" evidence="7">
    <location>
        <begin position="422"/>
        <end position="449"/>
    </location>
</feature>
<dbReference type="InterPro" id="IPR011701">
    <property type="entry name" value="MFS"/>
</dbReference>
<sequence>MAGFRSLWRSPISGTAPPSTAPPPAFLRQRSSTVFIVATICVAIFTDIFLYGLVVPVMPFALTARLGIAANRVQRWNAILFACYGIALFVGSPIVGMYADHTSSRRLPLLMGLVALAGATVMLCVGRSIGLFVAGRLMQGASAAVVWSVGLALLADTMGSRMGLAMGSISIAMSAGLLLAPLIGGYVYAGAGYYAVYYVAFGLIALDIVLRLLLIEKKVARQWVEQDVEDRLADQQADQQAGQLTGGPASRDEESQLAEQAAVSLPPVSTPSVFLRMWMLLCVRRMASALFGGMVMASILTAFDTILPLFVKSEFGWGSTASGLLFFAPYLPPALVSPLAGVVADRWGAKGPALAGFAATLPLLVCLRFVDGDTMGNKVLLAVLLAVLGVTMTLANVPMMAEISFAIEAEEAARPGVWGPSGVYGIGYGLFTTSFALGSAIGSLLAGYLQADFGWATTTWCLAVWCAVGGLVVALWVGEFRLGRPAEGQRPQGRDEEAEERQKGGGGEDGKRRGKAETTAAGDETGKSRDMSDGKAEPQGLQKEGCVTKSGAVDF</sequence>
<dbReference type="STRING" id="655863.F0XSS1"/>
<dbReference type="Gene3D" id="1.20.1250.20">
    <property type="entry name" value="MFS general substrate transporter like domains"/>
    <property type="match status" value="2"/>
</dbReference>
<dbReference type="SUPFAM" id="SSF103473">
    <property type="entry name" value="MFS general substrate transporter"/>
    <property type="match status" value="1"/>
</dbReference>
<feature type="compositionally biased region" description="Basic and acidic residues" evidence="6">
    <location>
        <begin position="524"/>
        <end position="536"/>
    </location>
</feature>
<evidence type="ECO:0000313" key="10">
    <source>
        <dbReference type="Proteomes" id="UP000007796"/>
    </source>
</evidence>
<feature type="transmembrane region" description="Helical" evidence="7">
    <location>
        <begin position="382"/>
        <end position="401"/>
    </location>
</feature>
<evidence type="ECO:0000313" key="9">
    <source>
        <dbReference type="EMBL" id="EFW99181.1"/>
    </source>
</evidence>
<comment type="subcellular location">
    <subcellularLocation>
        <location evidence="1">Membrane</location>
        <topology evidence="1">Multi-pass membrane protein</topology>
    </subcellularLocation>
</comment>
<evidence type="ECO:0000256" key="7">
    <source>
        <dbReference type="SAM" id="Phobius"/>
    </source>
</evidence>
<reference evidence="9 10" key="1">
    <citation type="journal article" date="2011" name="Proc. Natl. Acad. Sci. U.S.A.">
        <title>Genome and transcriptome analyses of the mountain pine beetle-fungal symbiont Grosmannia clavigera, a lodgepole pine pathogen.</title>
        <authorList>
            <person name="DiGuistini S."/>
            <person name="Wang Y."/>
            <person name="Liao N.Y."/>
            <person name="Taylor G."/>
            <person name="Tanguay P."/>
            <person name="Feau N."/>
            <person name="Henrissat B."/>
            <person name="Chan S.K."/>
            <person name="Hesse-Orce U."/>
            <person name="Alamouti S.M."/>
            <person name="Tsui C.K.M."/>
            <person name="Docking R.T."/>
            <person name="Levasseur A."/>
            <person name="Haridas S."/>
            <person name="Robertson G."/>
            <person name="Birol I."/>
            <person name="Holt R.A."/>
            <person name="Marra M.A."/>
            <person name="Hamelin R.C."/>
            <person name="Hirst M."/>
            <person name="Jones S.J.M."/>
            <person name="Bohlmann J."/>
            <person name="Breuil C."/>
        </authorList>
    </citation>
    <scope>NUCLEOTIDE SEQUENCE [LARGE SCALE GENOMIC DNA]</scope>
    <source>
        <strain evidence="10">kw1407 / UAMH 11150</strain>
    </source>
</reference>
<feature type="transmembrane region" description="Helical" evidence="7">
    <location>
        <begin position="455"/>
        <end position="477"/>
    </location>
</feature>
<feature type="compositionally biased region" description="Basic and acidic residues" evidence="6">
    <location>
        <begin position="492"/>
        <end position="511"/>
    </location>
</feature>
<keyword evidence="10" id="KW-1185">Reference proteome</keyword>
<dbReference type="InterPro" id="IPR036259">
    <property type="entry name" value="MFS_trans_sf"/>
</dbReference>
<dbReference type="CDD" id="cd17325">
    <property type="entry name" value="MFS_MdtG_SLC18_like"/>
    <property type="match status" value="1"/>
</dbReference>
<feature type="transmembrane region" description="Helical" evidence="7">
    <location>
        <begin position="78"/>
        <end position="98"/>
    </location>
</feature>
<dbReference type="PANTHER" id="PTHR23506:SF23">
    <property type="entry name" value="GH10249P"/>
    <property type="match status" value="1"/>
</dbReference>
<keyword evidence="4 7" id="KW-1133">Transmembrane helix</keyword>
<dbReference type="InterPro" id="IPR050930">
    <property type="entry name" value="MFS_Vesicular_Transporter"/>
</dbReference>
<evidence type="ECO:0000256" key="6">
    <source>
        <dbReference type="SAM" id="MobiDB-lite"/>
    </source>
</evidence>
<dbReference type="HOGENOM" id="CLU_001265_51_3_1"/>
<dbReference type="InterPro" id="IPR020846">
    <property type="entry name" value="MFS_dom"/>
</dbReference>
<dbReference type="Pfam" id="PF07690">
    <property type="entry name" value="MFS_1"/>
    <property type="match status" value="1"/>
</dbReference>
<evidence type="ECO:0000256" key="4">
    <source>
        <dbReference type="ARBA" id="ARBA00022989"/>
    </source>
</evidence>
<dbReference type="Proteomes" id="UP000007796">
    <property type="component" value="Unassembled WGS sequence"/>
</dbReference>
<keyword evidence="5 7" id="KW-0472">Membrane</keyword>
<feature type="region of interest" description="Disordered" evidence="6">
    <location>
        <begin position="1"/>
        <end position="23"/>
    </location>
</feature>
<name>F0XSS1_GROCL</name>
<feature type="transmembrane region" description="Helical" evidence="7">
    <location>
        <begin position="195"/>
        <end position="214"/>
    </location>
</feature>
<feature type="transmembrane region" description="Helical" evidence="7">
    <location>
        <begin position="110"/>
        <end position="131"/>
    </location>
</feature>
<keyword evidence="3 7" id="KW-0812">Transmembrane</keyword>
<evidence type="ECO:0000256" key="5">
    <source>
        <dbReference type="ARBA" id="ARBA00023136"/>
    </source>
</evidence>
<gene>
    <name evidence="9" type="ORF">CMQ_5602</name>
</gene>
<keyword evidence="2" id="KW-0813">Transport</keyword>
<accession>F0XSS1</accession>
<evidence type="ECO:0000259" key="8">
    <source>
        <dbReference type="PROSITE" id="PS50850"/>
    </source>
</evidence>
<evidence type="ECO:0000256" key="2">
    <source>
        <dbReference type="ARBA" id="ARBA00022448"/>
    </source>
</evidence>
<feature type="transmembrane region" description="Helical" evidence="7">
    <location>
        <begin position="167"/>
        <end position="189"/>
    </location>
</feature>
<dbReference type="AlphaFoldDB" id="F0XSS1"/>
<dbReference type="eggNOG" id="KOG3764">
    <property type="taxonomic scope" value="Eukaryota"/>
</dbReference>
<feature type="region of interest" description="Disordered" evidence="6">
    <location>
        <begin position="485"/>
        <end position="555"/>
    </location>
</feature>
<proteinExistence type="predicted"/>
<dbReference type="PROSITE" id="PS50850">
    <property type="entry name" value="MFS"/>
    <property type="match status" value="1"/>
</dbReference>
<feature type="transmembrane region" description="Helical" evidence="7">
    <location>
        <begin position="323"/>
        <end position="344"/>
    </location>
</feature>
<dbReference type="GO" id="GO:0022857">
    <property type="term" value="F:transmembrane transporter activity"/>
    <property type="evidence" value="ECO:0007669"/>
    <property type="project" value="InterPro"/>
</dbReference>
<dbReference type="RefSeq" id="XP_014168664.1">
    <property type="nucleotide sequence ID" value="XM_014313189.1"/>
</dbReference>
<dbReference type="GO" id="GO:0016020">
    <property type="term" value="C:membrane"/>
    <property type="evidence" value="ECO:0007669"/>
    <property type="project" value="UniProtKB-SubCell"/>
</dbReference>
<dbReference type="OrthoDB" id="5086884at2759"/>
<dbReference type="GeneID" id="25978943"/>
<feature type="transmembrane region" description="Helical" evidence="7">
    <location>
        <begin position="34"/>
        <end position="58"/>
    </location>
</feature>
<evidence type="ECO:0000256" key="1">
    <source>
        <dbReference type="ARBA" id="ARBA00004141"/>
    </source>
</evidence>
<dbReference type="InParanoid" id="F0XSS1"/>
<evidence type="ECO:0000256" key="3">
    <source>
        <dbReference type="ARBA" id="ARBA00022692"/>
    </source>
</evidence>
<dbReference type="PANTHER" id="PTHR23506">
    <property type="entry name" value="GH10249P"/>
    <property type="match status" value="1"/>
</dbReference>
<feature type="domain" description="Major facilitator superfamily (MFS) profile" evidence="8">
    <location>
        <begin position="36"/>
        <end position="481"/>
    </location>
</feature>